<proteinExistence type="inferred from homology"/>
<organism evidence="5 6">
    <name type="scientific">Ceratopteris richardii</name>
    <name type="common">Triangle waterfern</name>
    <dbReference type="NCBI Taxonomy" id="49495"/>
    <lineage>
        <taxon>Eukaryota</taxon>
        <taxon>Viridiplantae</taxon>
        <taxon>Streptophyta</taxon>
        <taxon>Embryophyta</taxon>
        <taxon>Tracheophyta</taxon>
        <taxon>Polypodiopsida</taxon>
        <taxon>Polypodiidae</taxon>
        <taxon>Polypodiales</taxon>
        <taxon>Pteridineae</taxon>
        <taxon>Pteridaceae</taxon>
        <taxon>Parkerioideae</taxon>
        <taxon>Ceratopteris</taxon>
    </lineage>
</organism>
<feature type="domain" description="Lipocalin/cytosolic fatty-acid binding" evidence="4">
    <location>
        <begin position="17"/>
        <end position="163"/>
    </location>
</feature>
<dbReference type="Proteomes" id="UP000825935">
    <property type="component" value="Chromosome 14"/>
</dbReference>
<dbReference type="PANTHER" id="PTHR10612">
    <property type="entry name" value="APOLIPOPROTEIN D"/>
    <property type="match status" value="1"/>
</dbReference>
<sequence length="191" mass="22082">MVFGREKEAALHVIKGVELERYQGKWYEIASMPSRFQPKGGRNTCATYTLQPDGTVHVLNETWLDGKRASIEGKARKVDPSNEEAKLKVRFWIPPFLPLFPLDGDYWIMLLDLDYRWALVGQPSRRYLWVLSRTPHLDEEIYSQMLAHAEKEGYDVSQLRKTPHDDDSAMESAKKGDNDKGTWWLKSVLGK</sequence>
<protein>
    <recommendedName>
        <fullName evidence="4">Lipocalin/cytosolic fatty-acid binding domain-containing protein</fullName>
    </recommendedName>
</protein>
<reference evidence="5" key="1">
    <citation type="submission" date="2021-08" db="EMBL/GenBank/DDBJ databases">
        <title>WGS assembly of Ceratopteris richardii.</title>
        <authorList>
            <person name="Marchant D.B."/>
            <person name="Chen G."/>
            <person name="Jenkins J."/>
            <person name="Shu S."/>
            <person name="Leebens-Mack J."/>
            <person name="Grimwood J."/>
            <person name="Schmutz J."/>
            <person name="Soltis P."/>
            <person name="Soltis D."/>
            <person name="Chen Z.-H."/>
        </authorList>
    </citation>
    <scope>NUCLEOTIDE SEQUENCE</scope>
    <source>
        <strain evidence="5">Whitten #5841</strain>
        <tissue evidence="5">Leaf</tissue>
    </source>
</reference>
<dbReference type="PRINTS" id="PR01171">
    <property type="entry name" value="BCTLIPOCALIN"/>
</dbReference>
<evidence type="ECO:0000256" key="2">
    <source>
        <dbReference type="PIRNR" id="PIRNR036893"/>
    </source>
</evidence>
<dbReference type="InterPro" id="IPR047202">
    <property type="entry name" value="Lipocalin_Blc-like_dom"/>
</dbReference>
<evidence type="ECO:0000256" key="3">
    <source>
        <dbReference type="SAM" id="MobiDB-lite"/>
    </source>
</evidence>
<dbReference type="Gene3D" id="2.40.128.20">
    <property type="match status" value="1"/>
</dbReference>
<dbReference type="OMA" id="WILYVDD"/>
<dbReference type="Pfam" id="PF08212">
    <property type="entry name" value="Lipocalin_2"/>
    <property type="match status" value="1"/>
</dbReference>
<dbReference type="GO" id="GO:0005737">
    <property type="term" value="C:cytoplasm"/>
    <property type="evidence" value="ECO:0007669"/>
    <property type="project" value="TreeGrafter"/>
</dbReference>
<dbReference type="InterPro" id="IPR002446">
    <property type="entry name" value="Lipocalin_bac"/>
</dbReference>
<dbReference type="EMBL" id="CM035419">
    <property type="protein sequence ID" value="KAH7415062.1"/>
    <property type="molecule type" value="Genomic_DNA"/>
</dbReference>
<dbReference type="CDD" id="cd19438">
    <property type="entry name" value="lipocalin_Blc-like"/>
    <property type="match status" value="1"/>
</dbReference>
<dbReference type="InterPro" id="IPR000566">
    <property type="entry name" value="Lipocln_cytosolic_FA-bd_dom"/>
</dbReference>
<dbReference type="PANTHER" id="PTHR10612:SF34">
    <property type="entry name" value="APOLIPOPROTEIN D"/>
    <property type="match status" value="1"/>
</dbReference>
<dbReference type="GO" id="GO:0006629">
    <property type="term" value="P:lipid metabolic process"/>
    <property type="evidence" value="ECO:0007669"/>
    <property type="project" value="TreeGrafter"/>
</dbReference>
<dbReference type="InterPro" id="IPR022271">
    <property type="entry name" value="Lipocalin_ApoD"/>
</dbReference>
<evidence type="ECO:0000259" key="4">
    <source>
        <dbReference type="Pfam" id="PF08212"/>
    </source>
</evidence>
<name>A0A8T2TAA9_CERRI</name>
<feature type="region of interest" description="Disordered" evidence="3">
    <location>
        <begin position="159"/>
        <end position="181"/>
    </location>
</feature>
<dbReference type="PIRSF" id="PIRSF036893">
    <property type="entry name" value="Lipocalin_ApoD"/>
    <property type="match status" value="1"/>
</dbReference>
<comment type="caution">
    <text evidence="5">The sequence shown here is derived from an EMBL/GenBank/DDBJ whole genome shotgun (WGS) entry which is preliminary data.</text>
</comment>
<dbReference type="GO" id="GO:0000302">
    <property type="term" value="P:response to reactive oxygen species"/>
    <property type="evidence" value="ECO:0007669"/>
    <property type="project" value="TreeGrafter"/>
</dbReference>
<dbReference type="AlphaFoldDB" id="A0A8T2TAA9"/>
<comment type="similarity">
    <text evidence="1 2">Belongs to the calycin superfamily. Lipocalin family.</text>
</comment>
<dbReference type="OrthoDB" id="565904at2759"/>
<evidence type="ECO:0000313" key="6">
    <source>
        <dbReference type="Proteomes" id="UP000825935"/>
    </source>
</evidence>
<gene>
    <name evidence="5" type="ORF">KP509_14G025900</name>
</gene>
<dbReference type="SUPFAM" id="SSF50814">
    <property type="entry name" value="Lipocalins"/>
    <property type="match status" value="1"/>
</dbReference>
<accession>A0A8T2TAA9</accession>
<evidence type="ECO:0000313" key="5">
    <source>
        <dbReference type="EMBL" id="KAH7415062.1"/>
    </source>
</evidence>
<keyword evidence="6" id="KW-1185">Reference proteome</keyword>
<dbReference type="InterPro" id="IPR012674">
    <property type="entry name" value="Calycin"/>
</dbReference>
<evidence type="ECO:0000256" key="1">
    <source>
        <dbReference type="ARBA" id="ARBA00006889"/>
    </source>
</evidence>
<feature type="compositionally biased region" description="Basic and acidic residues" evidence="3">
    <location>
        <begin position="162"/>
        <end position="180"/>
    </location>
</feature>